<name>A0A0L0T6Y1_ALLM3</name>
<protein>
    <submittedName>
        <fullName evidence="2">Uncharacterized protein</fullName>
    </submittedName>
</protein>
<evidence type="ECO:0000313" key="3">
    <source>
        <dbReference type="Proteomes" id="UP000054350"/>
    </source>
</evidence>
<keyword evidence="3" id="KW-1185">Reference proteome</keyword>
<evidence type="ECO:0000313" key="2">
    <source>
        <dbReference type="EMBL" id="KNE70487.1"/>
    </source>
</evidence>
<reference evidence="3" key="2">
    <citation type="submission" date="2009-11" db="EMBL/GenBank/DDBJ databases">
        <title>The Genome Sequence of Allomyces macrogynus strain ATCC 38327.</title>
        <authorList>
            <consortium name="The Broad Institute Genome Sequencing Platform"/>
            <person name="Russ C."/>
            <person name="Cuomo C."/>
            <person name="Shea T."/>
            <person name="Young S.K."/>
            <person name="Zeng Q."/>
            <person name="Koehrsen M."/>
            <person name="Haas B."/>
            <person name="Borodovsky M."/>
            <person name="Guigo R."/>
            <person name="Alvarado L."/>
            <person name="Berlin A."/>
            <person name="Borenstein D."/>
            <person name="Chen Z."/>
            <person name="Engels R."/>
            <person name="Freedman E."/>
            <person name="Gellesch M."/>
            <person name="Goldberg J."/>
            <person name="Griggs A."/>
            <person name="Gujja S."/>
            <person name="Heiman D."/>
            <person name="Hepburn T."/>
            <person name="Howarth C."/>
            <person name="Jen D."/>
            <person name="Larson L."/>
            <person name="Lewis B."/>
            <person name="Mehta T."/>
            <person name="Park D."/>
            <person name="Pearson M."/>
            <person name="Roberts A."/>
            <person name="Saif S."/>
            <person name="Shenoy N."/>
            <person name="Sisk P."/>
            <person name="Stolte C."/>
            <person name="Sykes S."/>
            <person name="Walk T."/>
            <person name="White J."/>
            <person name="Yandava C."/>
            <person name="Burger G."/>
            <person name="Gray M.W."/>
            <person name="Holland P.W.H."/>
            <person name="King N."/>
            <person name="Lang F.B.F."/>
            <person name="Roger A.J."/>
            <person name="Ruiz-Trillo I."/>
            <person name="Lander E."/>
            <person name="Nusbaum C."/>
        </authorList>
    </citation>
    <scope>NUCLEOTIDE SEQUENCE [LARGE SCALE GENOMIC DNA]</scope>
    <source>
        <strain evidence="3">ATCC 38327</strain>
    </source>
</reference>
<dbReference type="AlphaFoldDB" id="A0A0L0T6Y1"/>
<feature type="region of interest" description="Disordered" evidence="1">
    <location>
        <begin position="106"/>
        <end position="129"/>
    </location>
</feature>
<dbReference type="EMBL" id="GG745366">
    <property type="protein sequence ID" value="KNE70487.1"/>
    <property type="molecule type" value="Genomic_DNA"/>
</dbReference>
<sequence length="472" mass="48562">MRALHEAYARARAVPDLNALAKRLLDEVVAPVNAQLAPPSRARPTWCTPLIPRTVKTRDGAVKLHVPSATPCQRSTAAAVVVPPIDAASAETDDDVPRHLAVADPAAARGAPTHFLRSRTDGHDESNAPVAAAAEACLALATWAPVAPPVSDPHPHPQPPPGPPARARSRSDMHFAAPAPAVYSLLAQYPGFYPAPAPAPVPRPPNGAFHAHAAPAPQQVPAWGIQSPDPTPLASPTLATDTLPRWPAAAAVHGMYPPVGAAVAADATTMVADPAAAYLSPWHDRAPSASSITTPWPPAVATPAPAPTVFSTATPSRGPHAPGFPAARPARIPTPTLTPAAPIAAAPHHPRARRHRTALHMRSDTAATVVEDIAAAAIPPALSDAPSDPEDVDEDVHLAPVRALDDDARPVALPRLPALAQLVAGTSPRMTPAAAPRSSPLMVRGGSSTRLGQARSPPEQQQPGVGAARVAS</sequence>
<feature type="compositionally biased region" description="Pro residues" evidence="1">
    <location>
        <begin position="148"/>
        <end position="164"/>
    </location>
</feature>
<reference evidence="2 3" key="1">
    <citation type="submission" date="2009-11" db="EMBL/GenBank/DDBJ databases">
        <title>Annotation of Allomyces macrogynus ATCC 38327.</title>
        <authorList>
            <consortium name="The Broad Institute Genome Sequencing Platform"/>
            <person name="Russ C."/>
            <person name="Cuomo C."/>
            <person name="Burger G."/>
            <person name="Gray M.W."/>
            <person name="Holland P.W.H."/>
            <person name="King N."/>
            <person name="Lang F.B.F."/>
            <person name="Roger A.J."/>
            <person name="Ruiz-Trillo I."/>
            <person name="Young S.K."/>
            <person name="Zeng Q."/>
            <person name="Gargeya S."/>
            <person name="Fitzgerald M."/>
            <person name="Haas B."/>
            <person name="Abouelleil A."/>
            <person name="Alvarado L."/>
            <person name="Arachchi H.M."/>
            <person name="Berlin A."/>
            <person name="Chapman S.B."/>
            <person name="Gearin G."/>
            <person name="Goldberg J."/>
            <person name="Griggs A."/>
            <person name="Gujja S."/>
            <person name="Hansen M."/>
            <person name="Heiman D."/>
            <person name="Howarth C."/>
            <person name="Larimer J."/>
            <person name="Lui A."/>
            <person name="MacDonald P.J.P."/>
            <person name="McCowen C."/>
            <person name="Montmayeur A."/>
            <person name="Murphy C."/>
            <person name="Neiman D."/>
            <person name="Pearson M."/>
            <person name="Priest M."/>
            <person name="Roberts A."/>
            <person name="Saif S."/>
            <person name="Shea T."/>
            <person name="Sisk P."/>
            <person name="Stolte C."/>
            <person name="Sykes S."/>
            <person name="Wortman J."/>
            <person name="Nusbaum C."/>
            <person name="Birren B."/>
        </authorList>
    </citation>
    <scope>NUCLEOTIDE SEQUENCE [LARGE SCALE GENOMIC DNA]</scope>
    <source>
        <strain evidence="2 3">ATCC 38327</strain>
    </source>
</reference>
<feature type="region of interest" description="Disordered" evidence="1">
    <location>
        <begin position="426"/>
        <end position="472"/>
    </location>
</feature>
<proteinExistence type="predicted"/>
<dbReference type="Proteomes" id="UP000054350">
    <property type="component" value="Unassembled WGS sequence"/>
</dbReference>
<dbReference type="VEuPathDB" id="FungiDB:AMAG_14611"/>
<accession>A0A0L0T6Y1</accession>
<evidence type="ECO:0000256" key="1">
    <source>
        <dbReference type="SAM" id="MobiDB-lite"/>
    </source>
</evidence>
<gene>
    <name evidence="2" type="ORF">AMAG_14611</name>
</gene>
<feature type="region of interest" description="Disordered" evidence="1">
    <location>
        <begin position="148"/>
        <end position="170"/>
    </location>
</feature>
<organism evidence="2 3">
    <name type="scientific">Allomyces macrogynus (strain ATCC 38327)</name>
    <name type="common">Allomyces javanicus var. macrogynus</name>
    <dbReference type="NCBI Taxonomy" id="578462"/>
    <lineage>
        <taxon>Eukaryota</taxon>
        <taxon>Fungi</taxon>
        <taxon>Fungi incertae sedis</taxon>
        <taxon>Blastocladiomycota</taxon>
        <taxon>Blastocladiomycetes</taxon>
        <taxon>Blastocladiales</taxon>
        <taxon>Blastocladiaceae</taxon>
        <taxon>Allomyces</taxon>
    </lineage>
</organism>
<dbReference type="OrthoDB" id="436852at2759"/>